<dbReference type="InterPro" id="IPR025847">
    <property type="entry name" value="MEDS_domain"/>
</dbReference>
<sequence>MRRHGVVTSAVDLVPFAHLGWGYRDRDDFGARAAECIVGALRGDQRIEYVGNAGREALRAELADLGFDEQLRSGRIRVMPVEDSYEFYPDSDVVDAEATVAERVEATDQAIADGYRGLCTVNDAIELTRTPEQRDAWAAFEFLIDQRMPVLPFSALCAYDVNGLGRAAAELLCLHPFVGPDEVGFRMFAEPGVDFVLVGEIDAANDDAFTAALRRTWPLLGEGTIVIDAHGLSFITHTQLRTLDDYARAQGRQVVLQTDQCIVARVAELLELTNVRVQGASPVRSSWQSCDA</sequence>
<evidence type="ECO:0000259" key="1">
    <source>
        <dbReference type="Pfam" id="PF14417"/>
    </source>
</evidence>
<dbReference type="RefSeq" id="WP_083089950.1">
    <property type="nucleotide sequence ID" value="NZ_AP022583.1"/>
</dbReference>
<gene>
    <name evidence="3" type="ORF">BST37_21510</name>
    <name evidence="2" type="ORF">MNVI_21990</name>
</gene>
<protein>
    <recommendedName>
        <fullName evidence="1">MEDS domain-containing protein</fullName>
    </recommendedName>
</protein>
<dbReference type="Pfam" id="PF14417">
    <property type="entry name" value="MEDS"/>
    <property type="match status" value="1"/>
</dbReference>
<dbReference type="EMBL" id="MVIC01000071">
    <property type="protein sequence ID" value="ORB10969.1"/>
    <property type="molecule type" value="Genomic_DNA"/>
</dbReference>
<dbReference type="EMBL" id="AP022583">
    <property type="protein sequence ID" value="BBY06881.1"/>
    <property type="molecule type" value="Genomic_DNA"/>
</dbReference>
<dbReference type="AlphaFoldDB" id="A0A7I7PEA0"/>
<evidence type="ECO:0000313" key="2">
    <source>
        <dbReference type="EMBL" id="BBY06881.1"/>
    </source>
</evidence>
<dbReference type="InterPro" id="IPR036513">
    <property type="entry name" value="STAS_dom_sf"/>
</dbReference>
<dbReference type="OrthoDB" id="5179750at2"/>
<proteinExistence type="predicted"/>
<reference evidence="2 5" key="2">
    <citation type="journal article" date="2019" name="Emerg. Microbes Infect.">
        <title>Comprehensive subspecies identification of 175 nontuberculous mycobacteria species based on 7547 genomic profiles.</title>
        <authorList>
            <person name="Matsumoto Y."/>
            <person name="Kinjo T."/>
            <person name="Motooka D."/>
            <person name="Nabeya D."/>
            <person name="Jung N."/>
            <person name="Uechi K."/>
            <person name="Horii T."/>
            <person name="Iida T."/>
            <person name="Fujita J."/>
            <person name="Nakamura S."/>
        </authorList>
    </citation>
    <scope>NUCLEOTIDE SEQUENCE [LARGE SCALE GENOMIC DNA]</scope>
    <source>
        <strain evidence="2 5">JCM 16367</strain>
    </source>
</reference>
<reference evidence="2" key="3">
    <citation type="submission" date="2020-02" db="EMBL/GenBank/DDBJ databases">
        <authorList>
            <person name="Matsumoto Y."/>
            <person name="Motooka D."/>
            <person name="Nakamura S."/>
        </authorList>
    </citation>
    <scope>NUCLEOTIDE SEQUENCE</scope>
    <source>
        <strain evidence="2">JCM 16367</strain>
    </source>
</reference>
<evidence type="ECO:0000313" key="4">
    <source>
        <dbReference type="Proteomes" id="UP000192374"/>
    </source>
</evidence>
<organism evidence="2 5">
    <name type="scientific">Mycobacterium noviomagense</name>
    <dbReference type="NCBI Taxonomy" id="459858"/>
    <lineage>
        <taxon>Bacteria</taxon>
        <taxon>Bacillati</taxon>
        <taxon>Actinomycetota</taxon>
        <taxon>Actinomycetes</taxon>
        <taxon>Mycobacteriales</taxon>
        <taxon>Mycobacteriaceae</taxon>
        <taxon>Mycobacterium</taxon>
    </lineage>
</organism>
<dbReference type="Gene3D" id="3.30.750.24">
    <property type="entry name" value="STAS domain"/>
    <property type="match status" value="1"/>
</dbReference>
<evidence type="ECO:0000313" key="3">
    <source>
        <dbReference type="EMBL" id="ORB10969.1"/>
    </source>
</evidence>
<accession>A0A7I7PEA0</accession>
<dbReference type="KEGG" id="mnv:MNVI_21990"/>
<feature type="domain" description="MEDS" evidence="1">
    <location>
        <begin position="18"/>
        <end position="176"/>
    </location>
</feature>
<keyword evidence="4" id="KW-1185">Reference proteome</keyword>
<dbReference type="Proteomes" id="UP000192374">
    <property type="component" value="Unassembled WGS sequence"/>
</dbReference>
<evidence type="ECO:0000313" key="5">
    <source>
        <dbReference type="Proteomes" id="UP000466894"/>
    </source>
</evidence>
<dbReference type="Proteomes" id="UP000466894">
    <property type="component" value="Chromosome"/>
</dbReference>
<name>A0A7I7PEA0_9MYCO</name>
<reference evidence="3 4" key="1">
    <citation type="submission" date="2017-02" db="EMBL/GenBank/DDBJ databases">
        <title>The new phylogeny of genus Mycobacterium.</title>
        <authorList>
            <person name="Tortoli E."/>
            <person name="Trovato A."/>
            <person name="Cirillo D.M."/>
        </authorList>
    </citation>
    <scope>NUCLEOTIDE SEQUENCE [LARGE SCALE GENOMIC DNA]</scope>
    <source>
        <strain evidence="3 4">DSM 45145</strain>
    </source>
</reference>